<evidence type="ECO:0000313" key="2">
    <source>
        <dbReference type="Proteomes" id="UP000280834"/>
    </source>
</evidence>
<protein>
    <submittedName>
        <fullName evidence="3">G_PROTEIN_RECEP_F1_2 domain-containing protein</fullName>
    </submittedName>
</protein>
<reference evidence="1 2" key="2">
    <citation type="submission" date="2018-11" db="EMBL/GenBank/DDBJ databases">
        <authorList>
            <consortium name="Pathogen Informatics"/>
        </authorList>
    </citation>
    <scope>NUCLEOTIDE SEQUENCE [LARGE SCALE GENOMIC DNA]</scope>
</reference>
<gene>
    <name evidence="1" type="ORF">BTMF_LOCUS11393</name>
</gene>
<organism evidence="3">
    <name type="scientific">Brugia timori</name>
    <dbReference type="NCBI Taxonomy" id="42155"/>
    <lineage>
        <taxon>Eukaryota</taxon>
        <taxon>Metazoa</taxon>
        <taxon>Ecdysozoa</taxon>
        <taxon>Nematoda</taxon>
        <taxon>Chromadorea</taxon>
        <taxon>Rhabditida</taxon>
        <taxon>Spirurina</taxon>
        <taxon>Spiruromorpha</taxon>
        <taxon>Filarioidea</taxon>
        <taxon>Onchocercidae</taxon>
        <taxon>Brugia</taxon>
    </lineage>
</organism>
<dbReference type="WBParaSite" id="BTMF_0001338401-mRNA-1">
    <property type="protein sequence ID" value="BTMF_0001338401-mRNA-1"/>
    <property type="gene ID" value="BTMF_0001338401"/>
</dbReference>
<name>A0A0R3R060_9BILA</name>
<keyword evidence="2" id="KW-1185">Reference proteome</keyword>
<proteinExistence type="predicted"/>
<accession>A0A0R3R060</accession>
<dbReference type="AlphaFoldDB" id="A0A0R3R060"/>
<evidence type="ECO:0000313" key="1">
    <source>
        <dbReference type="EMBL" id="VDO38921.1"/>
    </source>
</evidence>
<sequence>MLLPIICLISPTVPLLLYDDHKYYNLHIHSCTSTYIQKHTITTIVITIICRSAFIILFSPEFSNLLLSKYNTHRK</sequence>
<dbReference type="EMBL" id="UZAG01018285">
    <property type="protein sequence ID" value="VDO38921.1"/>
    <property type="molecule type" value="Genomic_DNA"/>
</dbReference>
<dbReference type="Proteomes" id="UP000280834">
    <property type="component" value="Unassembled WGS sequence"/>
</dbReference>
<reference evidence="3" key="1">
    <citation type="submission" date="2017-02" db="UniProtKB">
        <authorList>
            <consortium name="WormBaseParasite"/>
        </authorList>
    </citation>
    <scope>IDENTIFICATION</scope>
</reference>
<evidence type="ECO:0000313" key="3">
    <source>
        <dbReference type="WBParaSite" id="BTMF_0001338401-mRNA-1"/>
    </source>
</evidence>